<dbReference type="AlphaFoldDB" id="A0A540K8I9"/>
<name>A0A540K8I9_MALBA</name>
<keyword evidence="2" id="KW-1185">Reference proteome</keyword>
<dbReference type="Gene3D" id="3.30.200.110">
    <property type="entry name" value="Inositol-pentakisphosphate 2-kinase, N-lobe"/>
    <property type="match status" value="1"/>
</dbReference>
<comment type="caution">
    <text evidence="1">The sequence shown here is derived from an EMBL/GenBank/DDBJ whole genome shotgun (WGS) entry which is preliminary data.</text>
</comment>
<dbReference type="Proteomes" id="UP000315295">
    <property type="component" value="Unassembled WGS sequence"/>
</dbReference>
<accession>A0A540K8I9</accession>
<dbReference type="STRING" id="106549.A0A540K8I9"/>
<organism evidence="1 2">
    <name type="scientific">Malus baccata</name>
    <name type="common">Siberian crab apple</name>
    <name type="synonym">Pyrus baccata</name>
    <dbReference type="NCBI Taxonomy" id="106549"/>
    <lineage>
        <taxon>Eukaryota</taxon>
        <taxon>Viridiplantae</taxon>
        <taxon>Streptophyta</taxon>
        <taxon>Embryophyta</taxon>
        <taxon>Tracheophyta</taxon>
        <taxon>Spermatophyta</taxon>
        <taxon>Magnoliopsida</taxon>
        <taxon>eudicotyledons</taxon>
        <taxon>Gunneridae</taxon>
        <taxon>Pentapetalae</taxon>
        <taxon>rosids</taxon>
        <taxon>fabids</taxon>
        <taxon>Rosales</taxon>
        <taxon>Rosaceae</taxon>
        <taxon>Amygdaloideae</taxon>
        <taxon>Maleae</taxon>
        <taxon>Malus</taxon>
    </lineage>
</organism>
<reference evidence="1 2" key="1">
    <citation type="journal article" date="2019" name="G3 (Bethesda)">
        <title>Sequencing of a Wild Apple (Malus baccata) Genome Unravels the Differences Between Cultivated and Wild Apple Species Regarding Disease Resistance and Cold Tolerance.</title>
        <authorList>
            <person name="Chen X."/>
        </authorList>
    </citation>
    <scope>NUCLEOTIDE SEQUENCE [LARGE SCALE GENOMIC DNA]</scope>
    <source>
        <strain evidence="2">cv. Shandingzi</strain>
        <tissue evidence="1">Leaves</tissue>
    </source>
</reference>
<gene>
    <name evidence="1" type="ORF">C1H46_043925</name>
</gene>
<dbReference type="EMBL" id="VIEB01001765">
    <property type="protein sequence ID" value="TQD70541.1"/>
    <property type="molecule type" value="Genomic_DNA"/>
</dbReference>
<evidence type="ECO:0000313" key="1">
    <source>
        <dbReference type="EMBL" id="TQD70541.1"/>
    </source>
</evidence>
<dbReference type="InterPro" id="IPR043001">
    <property type="entry name" value="IP5_2-K_N_lobe"/>
</dbReference>
<protein>
    <recommendedName>
        <fullName evidence="3">Inositol-pentakisphosphate 2-kinase</fullName>
    </recommendedName>
</protein>
<proteinExistence type="predicted"/>
<sequence>MCGDAEQLKCSQWQDIEVVLEKDDADWAYRGEKAANLVLAYTGSFPSFVCLTLP</sequence>
<evidence type="ECO:0008006" key="3">
    <source>
        <dbReference type="Google" id="ProtNLM"/>
    </source>
</evidence>
<evidence type="ECO:0000313" key="2">
    <source>
        <dbReference type="Proteomes" id="UP000315295"/>
    </source>
</evidence>